<reference evidence="2 3" key="1">
    <citation type="submission" date="2018-03" db="EMBL/GenBank/DDBJ databases">
        <title>Bioinformatic expansion and discovery of thiopeptide antibiotics.</title>
        <authorList>
            <person name="Schwalen C.J."/>
            <person name="Hudson G.A."/>
            <person name="Mitchell D.A."/>
        </authorList>
    </citation>
    <scope>NUCLEOTIDE SEQUENCE [LARGE SCALE GENOMIC DNA]</scope>
    <source>
        <strain evidence="2 3">ATCC 21389</strain>
    </source>
</reference>
<keyword evidence="1" id="KW-0472">Membrane</keyword>
<name>A0A2V4N6M1_9ACTN</name>
<comment type="caution">
    <text evidence="2">The sequence shown here is derived from an EMBL/GenBank/DDBJ whole genome shotgun (WGS) entry which is preliminary data.</text>
</comment>
<dbReference type="EMBL" id="PYBW01000268">
    <property type="protein sequence ID" value="PYC63043.1"/>
    <property type="molecule type" value="Genomic_DNA"/>
</dbReference>
<gene>
    <name evidence="2" type="ORF">C7C46_33260</name>
</gene>
<keyword evidence="1" id="KW-0812">Transmembrane</keyword>
<evidence type="ECO:0000313" key="3">
    <source>
        <dbReference type="Proteomes" id="UP000248039"/>
    </source>
</evidence>
<dbReference type="RefSeq" id="WP_110673620.1">
    <property type="nucleotide sequence ID" value="NZ_PYBW01000268.1"/>
</dbReference>
<organism evidence="2 3">
    <name type="scientific">Streptomyces tateyamensis</name>
    <dbReference type="NCBI Taxonomy" id="565073"/>
    <lineage>
        <taxon>Bacteria</taxon>
        <taxon>Bacillati</taxon>
        <taxon>Actinomycetota</taxon>
        <taxon>Actinomycetes</taxon>
        <taxon>Kitasatosporales</taxon>
        <taxon>Streptomycetaceae</taxon>
        <taxon>Streptomyces</taxon>
    </lineage>
</organism>
<sequence>MPLPVEAVLFAAIGLLAALVALTVVPEYYPMPRGLTVGTGLTAALLSGLVIRFTLAGGSTVATLLLTVVCTGLLTSVPARPDLVGRRGSHRRRRG</sequence>
<dbReference type="Proteomes" id="UP000248039">
    <property type="component" value="Unassembled WGS sequence"/>
</dbReference>
<dbReference type="AlphaFoldDB" id="A0A2V4N6M1"/>
<feature type="transmembrane region" description="Helical" evidence="1">
    <location>
        <begin position="61"/>
        <end position="83"/>
    </location>
</feature>
<evidence type="ECO:0000256" key="1">
    <source>
        <dbReference type="SAM" id="Phobius"/>
    </source>
</evidence>
<keyword evidence="1" id="KW-1133">Transmembrane helix</keyword>
<keyword evidence="3" id="KW-1185">Reference proteome</keyword>
<proteinExistence type="predicted"/>
<protein>
    <submittedName>
        <fullName evidence="2">Uncharacterized protein</fullName>
    </submittedName>
</protein>
<evidence type="ECO:0000313" key="2">
    <source>
        <dbReference type="EMBL" id="PYC63043.1"/>
    </source>
</evidence>
<accession>A0A2V4N6M1</accession>
<feature type="transmembrane region" description="Helical" evidence="1">
    <location>
        <begin position="6"/>
        <end position="25"/>
    </location>
</feature>